<dbReference type="Pfam" id="PF00440">
    <property type="entry name" value="TetR_N"/>
    <property type="match status" value="1"/>
</dbReference>
<keyword evidence="1 2" id="KW-0238">DNA-binding</keyword>
<dbReference type="InterPro" id="IPR009057">
    <property type="entry name" value="Homeodomain-like_sf"/>
</dbReference>
<dbReference type="EMBL" id="SLXK01000034">
    <property type="protein sequence ID" value="TCP22676.1"/>
    <property type="molecule type" value="Genomic_DNA"/>
</dbReference>
<gene>
    <name evidence="4" type="ORF">EV207_13418</name>
</gene>
<evidence type="ECO:0000256" key="1">
    <source>
        <dbReference type="ARBA" id="ARBA00023125"/>
    </source>
</evidence>
<proteinExistence type="predicted"/>
<feature type="domain" description="HTH tetR-type" evidence="3">
    <location>
        <begin position="19"/>
        <end position="79"/>
    </location>
</feature>
<dbReference type="InterPro" id="IPR001647">
    <property type="entry name" value="HTH_TetR"/>
</dbReference>
<accession>A0A4V2SLB0</accession>
<evidence type="ECO:0000313" key="5">
    <source>
        <dbReference type="Proteomes" id="UP000295416"/>
    </source>
</evidence>
<keyword evidence="5" id="KW-1185">Reference proteome</keyword>
<evidence type="ECO:0000313" key="4">
    <source>
        <dbReference type="EMBL" id="TCP22676.1"/>
    </source>
</evidence>
<dbReference type="Proteomes" id="UP000295416">
    <property type="component" value="Unassembled WGS sequence"/>
</dbReference>
<evidence type="ECO:0000259" key="3">
    <source>
        <dbReference type="PROSITE" id="PS50977"/>
    </source>
</evidence>
<dbReference type="GO" id="GO:0003677">
    <property type="term" value="F:DNA binding"/>
    <property type="evidence" value="ECO:0007669"/>
    <property type="project" value="UniProtKB-UniRule"/>
</dbReference>
<dbReference type="SUPFAM" id="SSF46689">
    <property type="entry name" value="Homeodomain-like"/>
    <property type="match status" value="1"/>
</dbReference>
<name>A0A4V2SLB0_9BACL</name>
<dbReference type="PROSITE" id="PS50977">
    <property type="entry name" value="HTH_TETR_2"/>
    <property type="match status" value="1"/>
</dbReference>
<organism evidence="4 5">
    <name type="scientific">Scopulibacillus darangshiensis</name>
    <dbReference type="NCBI Taxonomy" id="442528"/>
    <lineage>
        <taxon>Bacteria</taxon>
        <taxon>Bacillati</taxon>
        <taxon>Bacillota</taxon>
        <taxon>Bacilli</taxon>
        <taxon>Bacillales</taxon>
        <taxon>Sporolactobacillaceae</taxon>
        <taxon>Scopulibacillus</taxon>
    </lineage>
</organism>
<dbReference type="AlphaFoldDB" id="A0A4V2SLB0"/>
<sequence length="230" mass="26863">MIIKIRGGSQLTNKEIQMQRMWQYFVDATVEIIDQKGIVNVTIREIATKAGYNSATIYNYFQEVSHLIFFAALKYLNKFIEELPERMEQGDNSLDKYLLSWESFCKHSFEEPDIYYAIFLADLGEKPEELLKYYYSVYQSDLFGEVTEDIKTFISEYNFSTRSRNALDKSVQEGILSKEEAAAINERTVLIWQGMLVTVLNNRRHLNAEEATNKTMQHIAEIVNNYRLAK</sequence>
<comment type="caution">
    <text evidence="4">The sequence shown here is derived from an EMBL/GenBank/DDBJ whole genome shotgun (WGS) entry which is preliminary data.</text>
</comment>
<protein>
    <submittedName>
        <fullName evidence="4">TetR family transcriptional regulator</fullName>
    </submittedName>
</protein>
<evidence type="ECO:0000256" key="2">
    <source>
        <dbReference type="PROSITE-ProRule" id="PRU00335"/>
    </source>
</evidence>
<dbReference type="Gene3D" id="1.10.357.10">
    <property type="entry name" value="Tetracycline Repressor, domain 2"/>
    <property type="match status" value="1"/>
</dbReference>
<feature type="DNA-binding region" description="H-T-H motif" evidence="2">
    <location>
        <begin position="42"/>
        <end position="61"/>
    </location>
</feature>
<reference evidence="4 5" key="1">
    <citation type="submission" date="2019-03" db="EMBL/GenBank/DDBJ databases">
        <title>Genomic Encyclopedia of Type Strains, Phase IV (KMG-IV): sequencing the most valuable type-strain genomes for metagenomic binning, comparative biology and taxonomic classification.</title>
        <authorList>
            <person name="Goeker M."/>
        </authorList>
    </citation>
    <scope>NUCLEOTIDE SEQUENCE [LARGE SCALE GENOMIC DNA]</scope>
    <source>
        <strain evidence="4 5">DSM 19377</strain>
    </source>
</reference>